<dbReference type="RefSeq" id="WP_089282312.1">
    <property type="nucleotide sequence ID" value="NZ_FZOJ01000006.1"/>
</dbReference>
<dbReference type="EMBL" id="FZOJ01000006">
    <property type="protein sequence ID" value="SNS21480.1"/>
    <property type="molecule type" value="Genomic_DNA"/>
</dbReference>
<proteinExistence type="predicted"/>
<gene>
    <name evidence="1" type="ORF">SAMN05446037_100658</name>
</gene>
<dbReference type="Gene3D" id="2.60.120.260">
    <property type="entry name" value="Galactose-binding domain-like"/>
    <property type="match status" value="1"/>
</dbReference>
<name>A0A239CMY0_9FIRM</name>
<dbReference type="InterPro" id="IPR008979">
    <property type="entry name" value="Galactose-bd-like_sf"/>
</dbReference>
<sequence>MANLFRIVPKMTGYTQDGFSVNTNSQLNETHAIWKLFDREPPTNFENSWFSGNNAPINTTITVTMPKKYCVKEYKLQADSLAGSFKYTTSMPRGWILQGSNNNETWTDLHSVSSEPTWSSSEIREYQVDSLNAYSFYRLYLTEKGVDPNNGRYIIAEFEIWGIDTYKHLIKSSNKIHLLSEGEWVETALLEPLTKLDFETYGMDTLNGITDEKLQELEGEEIEVIAWTDREGEKPKFLVIETDPFSPMERLNQEEEFEIIVWTDAEEEKPASVNSAEEMVDEGKLFKATLEDFIKVTGVEVN</sequence>
<protein>
    <recommendedName>
        <fullName evidence="3">F5/8 type C domain-containing protein</fullName>
    </recommendedName>
</protein>
<organism evidence="1 2">
    <name type="scientific">Anaerovirgula multivorans</name>
    <dbReference type="NCBI Taxonomy" id="312168"/>
    <lineage>
        <taxon>Bacteria</taxon>
        <taxon>Bacillati</taxon>
        <taxon>Bacillota</taxon>
        <taxon>Clostridia</taxon>
        <taxon>Peptostreptococcales</taxon>
        <taxon>Natronincolaceae</taxon>
        <taxon>Anaerovirgula</taxon>
    </lineage>
</organism>
<dbReference type="SUPFAM" id="SSF49785">
    <property type="entry name" value="Galactose-binding domain-like"/>
    <property type="match status" value="1"/>
</dbReference>
<reference evidence="1 2" key="1">
    <citation type="submission" date="2017-06" db="EMBL/GenBank/DDBJ databases">
        <authorList>
            <person name="Kim H.J."/>
            <person name="Triplett B.A."/>
        </authorList>
    </citation>
    <scope>NUCLEOTIDE SEQUENCE [LARGE SCALE GENOMIC DNA]</scope>
    <source>
        <strain evidence="1 2">SCA</strain>
    </source>
</reference>
<evidence type="ECO:0008006" key="3">
    <source>
        <dbReference type="Google" id="ProtNLM"/>
    </source>
</evidence>
<dbReference type="OrthoDB" id="7182479at2"/>
<dbReference type="Proteomes" id="UP000198304">
    <property type="component" value="Unassembled WGS sequence"/>
</dbReference>
<accession>A0A239CMY0</accession>
<dbReference type="AlphaFoldDB" id="A0A239CMY0"/>
<evidence type="ECO:0000313" key="2">
    <source>
        <dbReference type="Proteomes" id="UP000198304"/>
    </source>
</evidence>
<keyword evidence="2" id="KW-1185">Reference proteome</keyword>
<evidence type="ECO:0000313" key="1">
    <source>
        <dbReference type="EMBL" id="SNS21480.1"/>
    </source>
</evidence>